<comment type="caution">
    <text evidence="2">The sequence shown here is derived from an EMBL/GenBank/DDBJ whole genome shotgun (WGS) entry which is preliminary data.</text>
</comment>
<proteinExistence type="predicted"/>
<reference evidence="2 3" key="1">
    <citation type="submission" date="2014-08" db="EMBL/GenBank/DDBJ databases">
        <title>Genomic and Phenotypic Diversity of Colwellia psychrerythraea strains from Disparate Marine Basins.</title>
        <authorList>
            <person name="Techtmann S.M."/>
            <person name="Stelling S.C."/>
            <person name="Utturkar S.M."/>
            <person name="Alshibli N."/>
            <person name="Harris A."/>
            <person name="Brown S.D."/>
            <person name="Hazen T.C."/>
        </authorList>
    </citation>
    <scope>NUCLEOTIDE SEQUENCE [LARGE SCALE GENOMIC DNA]</scope>
    <source>
        <strain evidence="2 3">ND2E</strain>
    </source>
</reference>
<evidence type="ECO:0000256" key="1">
    <source>
        <dbReference type="SAM" id="Phobius"/>
    </source>
</evidence>
<feature type="transmembrane region" description="Helical" evidence="1">
    <location>
        <begin position="65"/>
        <end position="87"/>
    </location>
</feature>
<accession>A0A099KSK3</accession>
<gene>
    <name evidence="2" type="ORF">ND2E_2240</name>
</gene>
<dbReference type="PATRIC" id="fig|28229.4.peg.1269"/>
<sequence>MEEVVTEAARPLLRLFFYIFRGILWLAWDLSVQTIGWSVGWCFLRIITVGNFPKHKISEQKNAPLRLSLLVEFLGMAIIGFITMVFYRLAFQ</sequence>
<keyword evidence="1" id="KW-0472">Membrane</keyword>
<keyword evidence="1" id="KW-1133">Transmembrane helix</keyword>
<dbReference type="AlphaFoldDB" id="A0A099KSK3"/>
<dbReference type="Proteomes" id="UP000029843">
    <property type="component" value="Unassembled WGS sequence"/>
</dbReference>
<name>A0A099KSK3_COLPS</name>
<evidence type="ECO:0000313" key="3">
    <source>
        <dbReference type="Proteomes" id="UP000029843"/>
    </source>
</evidence>
<evidence type="ECO:0000313" key="2">
    <source>
        <dbReference type="EMBL" id="KGJ93511.1"/>
    </source>
</evidence>
<keyword evidence="1" id="KW-0812">Transmembrane</keyword>
<dbReference type="EMBL" id="JQED01000009">
    <property type="protein sequence ID" value="KGJ93511.1"/>
    <property type="molecule type" value="Genomic_DNA"/>
</dbReference>
<protein>
    <submittedName>
        <fullName evidence="2">Uncharacterized protein</fullName>
    </submittedName>
</protein>
<organism evidence="2 3">
    <name type="scientific">Colwellia psychrerythraea</name>
    <name type="common">Vibrio psychroerythus</name>
    <dbReference type="NCBI Taxonomy" id="28229"/>
    <lineage>
        <taxon>Bacteria</taxon>
        <taxon>Pseudomonadati</taxon>
        <taxon>Pseudomonadota</taxon>
        <taxon>Gammaproteobacteria</taxon>
        <taxon>Alteromonadales</taxon>
        <taxon>Colwelliaceae</taxon>
        <taxon>Colwellia</taxon>
    </lineage>
</organism>